<evidence type="ECO:0000313" key="3">
    <source>
        <dbReference type="EMBL" id="MFD2590539.1"/>
    </source>
</evidence>
<dbReference type="Gene3D" id="3.60.110.10">
    <property type="entry name" value="Carbon-nitrogen hydrolase"/>
    <property type="match status" value="1"/>
</dbReference>
<sequence length="247" mass="27231">MKIALAQSISKKGNVDQNILTHERMIRQASQAGADIILFPELSLTGYELALAKELCFDIGDARLHRLHELANEHHIITIIGAPYIEEGELYIASFVLYPDGTTDVYKKQYLHDGEENYVSSGDEGLLIDYEGERIYNAICADISKEAHPEKAFKHKATVYLASVLITPGGYEADEVLLKRYAMNYNLTVMMSNHGGPSGGYESAGKSAVWSSKGNRIGMLESEGEGVLLASKEGDSWKCEVIKTNKP</sequence>
<dbReference type="RefSeq" id="WP_378257461.1">
    <property type="nucleotide sequence ID" value="NZ_JBHSJV010000001.1"/>
</dbReference>
<comment type="caution">
    <text evidence="3">The sequence shown here is derived from an EMBL/GenBank/DDBJ whole genome shotgun (WGS) entry which is preliminary data.</text>
</comment>
<keyword evidence="1 3" id="KW-0378">Hydrolase</keyword>
<keyword evidence="4" id="KW-1185">Reference proteome</keyword>
<dbReference type="GO" id="GO:0016787">
    <property type="term" value="F:hydrolase activity"/>
    <property type="evidence" value="ECO:0007669"/>
    <property type="project" value="UniProtKB-KW"/>
</dbReference>
<dbReference type="InterPro" id="IPR050345">
    <property type="entry name" value="Aliph_Amidase/BUP"/>
</dbReference>
<organism evidence="3 4">
    <name type="scientific">Aquimarina hainanensis</name>
    <dbReference type="NCBI Taxonomy" id="1578017"/>
    <lineage>
        <taxon>Bacteria</taxon>
        <taxon>Pseudomonadati</taxon>
        <taxon>Bacteroidota</taxon>
        <taxon>Flavobacteriia</taxon>
        <taxon>Flavobacteriales</taxon>
        <taxon>Flavobacteriaceae</taxon>
        <taxon>Aquimarina</taxon>
    </lineage>
</organism>
<dbReference type="CDD" id="cd07197">
    <property type="entry name" value="nitrilase"/>
    <property type="match status" value="1"/>
</dbReference>
<gene>
    <name evidence="3" type="ORF">ACFSTE_06810</name>
</gene>
<accession>A0ABW5N6G8</accession>
<evidence type="ECO:0000259" key="2">
    <source>
        <dbReference type="PROSITE" id="PS50263"/>
    </source>
</evidence>
<name>A0ABW5N6G8_9FLAO</name>
<dbReference type="InterPro" id="IPR036526">
    <property type="entry name" value="C-N_Hydrolase_sf"/>
</dbReference>
<evidence type="ECO:0000313" key="4">
    <source>
        <dbReference type="Proteomes" id="UP001597459"/>
    </source>
</evidence>
<reference evidence="4" key="1">
    <citation type="journal article" date="2019" name="Int. J. Syst. Evol. Microbiol.">
        <title>The Global Catalogue of Microorganisms (GCM) 10K type strain sequencing project: providing services to taxonomists for standard genome sequencing and annotation.</title>
        <authorList>
            <consortium name="The Broad Institute Genomics Platform"/>
            <consortium name="The Broad Institute Genome Sequencing Center for Infectious Disease"/>
            <person name="Wu L."/>
            <person name="Ma J."/>
        </authorList>
    </citation>
    <scope>NUCLEOTIDE SEQUENCE [LARGE SCALE GENOMIC DNA]</scope>
    <source>
        <strain evidence="4">KCTC 42423</strain>
    </source>
</reference>
<protein>
    <submittedName>
        <fullName evidence="3">Carbon-nitrogen hydrolase family protein</fullName>
    </submittedName>
</protein>
<dbReference type="PANTHER" id="PTHR43674">
    <property type="entry name" value="NITRILASE C965.09-RELATED"/>
    <property type="match status" value="1"/>
</dbReference>
<dbReference type="PANTHER" id="PTHR43674:SF2">
    <property type="entry name" value="BETA-UREIDOPROPIONASE"/>
    <property type="match status" value="1"/>
</dbReference>
<dbReference type="Pfam" id="PF00795">
    <property type="entry name" value="CN_hydrolase"/>
    <property type="match status" value="1"/>
</dbReference>
<dbReference type="EMBL" id="JBHULX010000004">
    <property type="protein sequence ID" value="MFD2590539.1"/>
    <property type="molecule type" value="Genomic_DNA"/>
</dbReference>
<proteinExistence type="predicted"/>
<dbReference type="SUPFAM" id="SSF56317">
    <property type="entry name" value="Carbon-nitrogen hydrolase"/>
    <property type="match status" value="1"/>
</dbReference>
<dbReference type="InterPro" id="IPR003010">
    <property type="entry name" value="C-N_Hydrolase"/>
</dbReference>
<feature type="domain" description="CN hydrolase" evidence="2">
    <location>
        <begin position="1"/>
        <end position="234"/>
    </location>
</feature>
<evidence type="ECO:0000256" key="1">
    <source>
        <dbReference type="ARBA" id="ARBA00022801"/>
    </source>
</evidence>
<dbReference type="Proteomes" id="UP001597459">
    <property type="component" value="Unassembled WGS sequence"/>
</dbReference>
<dbReference type="PROSITE" id="PS50263">
    <property type="entry name" value="CN_HYDROLASE"/>
    <property type="match status" value="1"/>
</dbReference>